<protein>
    <submittedName>
        <fullName evidence="2">Uncharacterized protein</fullName>
    </submittedName>
</protein>
<gene>
    <name evidence="2" type="ORF">RRG08_022282</name>
</gene>
<proteinExistence type="predicted"/>
<sequence length="216" mass="22861">MIIPCRNTPDSLKTVDSGQEKRKGWGGGGEGVAKRLMISVLPQGLLQLIPTCSKRAADSEFQVVTRVGGGVIISPGIVLVSSACYKFTISLHEIGRTISDPEPNGRGIESELVGHVHDTGTSGLKRQRSEEKSEPWHRRGQECAGGGFGTEGAAAANSSLIRVLRGALACGETRGLSDGARVAQLAYQCTCGSWRVELDLGTASLFLCVSMLHKVD</sequence>
<keyword evidence="3" id="KW-1185">Reference proteome</keyword>
<comment type="caution">
    <text evidence="2">The sequence shown here is derived from an EMBL/GenBank/DDBJ whole genome shotgun (WGS) entry which is preliminary data.</text>
</comment>
<name>A0AAE0ZQL6_9GAST</name>
<dbReference type="EMBL" id="JAWDGP010003531">
    <property type="protein sequence ID" value="KAK3773572.1"/>
    <property type="molecule type" value="Genomic_DNA"/>
</dbReference>
<reference evidence="2" key="1">
    <citation type="journal article" date="2023" name="G3 (Bethesda)">
        <title>A reference genome for the long-term kleptoplast-retaining sea slug Elysia crispata morphotype clarki.</title>
        <authorList>
            <person name="Eastman K.E."/>
            <person name="Pendleton A.L."/>
            <person name="Shaikh M.A."/>
            <person name="Suttiyut T."/>
            <person name="Ogas R."/>
            <person name="Tomko P."/>
            <person name="Gavelis G."/>
            <person name="Widhalm J.R."/>
            <person name="Wisecaver J.H."/>
        </authorList>
    </citation>
    <scope>NUCLEOTIDE SEQUENCE</scope>
    <source>
        <strain evidence="2">ECLA1</strain>
    </source>
</reference>
<feature type="compositionally biased region" description="Polar residues" evidence="1">
    <location>
        <begin position="8"/>
        <end position="17"/>
    </location>
</feature>
<feature type="compositionally biased region" description="Basic and acidic residues" evidence="1">
    <location>
        <begin position="127"/>
        <end position="141"/>
    </location>
</feature>
<evidence type="ECO:0000256" key="1">
    <source>
        <dbReference type="SAM" id="MobiDB-lite"/>
    </source>
</evidence>
<feature type="region of interest" description="Disordered" evidence="1">
    <location>
        <begin position="6"/>
        <end position="29"/>
    </location>
</feature>
<dbReference type="Proteomes" id="UP001283361">
    <property type="component" value="Unassembled WGS sequence"/>
</dbReference>
<dbReference type="AlphaFoldDB" id="A0AAE0ZQL6"/>
<accession>A0AAE0ZQL6</accession>
<organism evidence="2 3">
    <name type="scientific">Elysia crispata</name>
    <name type="common">lettuce slug</name>
    <dbReference type="NCBI Taxonomy" id="231223"/>
    <lineage>
        <taxon>Eukaryota</taxon>
        <taxon>Metazoa</taxon>
        <taxon>Spiralia</taxon>
        <taxon>Lophotrochozoa</taxon>
        <taxon>Mollusca</taxon>
        <taxon>Gastropoda</taxon>
        <taxon>Heterobranchia</taxon>
        <taxon>Euthyneura</taxon>
        <taxon>Panpulmonata</taxon>
        <taxon>Sacoglossa</taxon>
        <taxon>Placobranchoidea</taxon>
        <taxon>Plakobranchidae</taxon>
        <taxon>Elysia</taxon>
    </lineage>
</organism>
<evidence type="ECO:0000313" key="2">
    <source>
        <dbReference type="EMBL" id="KAK3773572.1"/>
    </source>
</evidence>
<feature type="region of interest" description="Disordered" evidence="1">
    <location>
        <begin position="119"/>
        <end position="147"/>
    </location>
</feature>
<evidence type="ECO:0000313" key="3">
    <source>
        <dbReference type="Proteomes" id="UP001283361"/>
    </source>
</evidence>